<reference evidence="3" key="1">
    <citation type="submission" date="2016-10" db="EMBL/GenBank/DDBJ databases">
        <authorList>
            <person name="Varghese N."/>
            <person name="Submissions S."/>
        </authorList>
    </citation>
    <scope>NUCLEOTIDE SEQUENCE [LARGE SCALE GENOMIC DNA]</scope>
    <source>
        <strain evidence="3">CGMCC 1.10218</strain>
    </source>
</reference>
<dbReference type="InterPro" id="IPR012334">
    <property type="entry name" value="Pectin_lyas_fold"/>
</dbReference>
<dbReference type="AlphaFoldDB" id="A0A1H7AKP5"/>
<sequence length="510" mass="54091">MLSPSLIFPKGLKILPIGLVLTTALLSSCGSFKTVTSGGSALPATSSVTADVETPADQTNSLSALSMPVGYTSIKQYGARCDGVTDDTVAIQKVLTAHTNVYIPVGTCVAGNLQLRSNQTVIGAGPTSVLFQKNGTDYLLGNRLGRGSTADVSTNMQGITLQNFKLRGRAGQVAFNEHIHLLNLSAVTDLTINGVTFERYVGDGFYLGSGPLGYERHNLRVKVLNSVFDGGVKNNRNGISIIDGTDVLIQGTKFLRSGRPDMPGAIDIEPDHQSDAFSRIRDITIDNCEFRDIGAASLISVLLRPQDVLTHPSQNITISNVRGFGTNQANQTALGLTNSSWGATELPTERTVPVNVKVTGSSFTGIYRPFIITQMKGAVIENTTFSNARAFAYIGQGGGAGFNRDITLNNVLFDNVGYDPSVGYKALTIYSNAGLTLNNVTVQNGTGLGIAFSSGRSSKVSILNTKIINNNGKLVYGIRRFGDHTLTPATNKVSSLSLVGVKGNDFIAQQ</sequence>
<dbReference type="InterPro" id="IPR006626">
    <property type="entry name" value="PbH1"/>
</dbReference>
<organism evidence="2 3">
    <name type="scientific">Deinococcus reticulitermitis</name>
    <dbReference type="NCBI Taxonomy" id="856736"/>
    <lineage>
        <taxon>Bacteria</taxon>
        <taxon>Thermotogati</taxon>
        <taxon>Deinococcota</taxon>
        <taxon>Deinococci</taxon>
        <taxon>Deinococcales</taxon>
        <taxon>Deinococcaceae</taxon>
        <taxon>Deinococcus</taxon>
    </lineage>
</organism>
<dbReference type="Proteomes" id="UP000199223">
    <property type="component" value="Unassembled WGS sequence"/>
</dbReference>
<dbReference type="EMBL" id="FNZA01000013">
    <property type="protein sequence ID" value="SEJ65496.1"/>
    <property type="molecule type" value="Genomic_DNA"/>
</dbReference>
<dbReference type="InterPro" id="IPR024535">
    <property type="entry name" value="RHGA/B-epi-like_pectate_lyase"/>
</dbReference>
<dbReference type="SMART" id="SM00710">
    <property type="entry name" value="PbH1"/>
    <property type="match status" value="9"/>
</dbReference>
<evidence type="ECO:0000259" key="1">
    <source>
        <dbReference type="Pfam" id="PF12708"/>
    </source>
</evidence>
<dbReference type="Gene3D" id="2.160.20.10">
    <property type="entry name" value="Single-stranded right-handed beta-helix, Pectin lyase-like"/>
    <property type="match status" value="1"/>
</dbReference>
<dbReference type="SUPFAM" id="SSF51126">
    <property type="entry name" value="Pectin lyase-like"/>
    <property type="match status" value="2"/>
</dbReference>
<dbReference type="InterPro" id="IPR011050">
    <property type="entry name" value="Pectin_lyase_fold/virulence"/>
</dbReference>
<gene>
    <name evidence="2" type="ORF">SAMN04488058_11330</name>
</gene>
<protein>
    <submittedName>
        <fullName evidence="2">Pectate lyase superfamily protein</fullName>
    </submittedName>
</protein>
<proteinExistence type="predicted"/>
<accession>A0A1H7AKP5</accession>
<evidence type="ECO:0000313" key="3">
    <source>
        <dbReference type="Proteomes" id="UP000199223"/>
    </source>
</evidence>
<dbReference type="Pfam" id="PF12708">
    <property type="entry name" value="Pect-lyase_RHGA_epim"/>
    <property type="match status" value="1"/>
</dbReference>
<keyword evidence="2" id="KW-0456">Lyase</keyword>
<dbReference type="OrthoDB" id="606446at2"/>
<keyword evidence="3" id="KW-1185">Reference proteome</keyword>
<feature type="domain" description="Rhamnogalacturonase A/B/Epimerase-like pectate lyase" evidence="1">
    <location>
        <begin position="72"/>
        <end position="203"/>
    </location>
</feature>
<dbReference type="GO" id="GO:0016829">
    <property type="term" value="F:lyase activity"/>
    <property type="evidence" value="ECO:0007669"/>
    <property type="project" value="UniProtKB-KW"/>
</dbReference>
<name>A0A1H7AKP5_9DEIO</name>
<evidence type="ECO:0000313" key="2">
    <source>
        <dbReference type="EMBL" id="SEJ65496.1"/>
    </source>
</evidence>